<evidence type="ECO:0000256" key="2">
    <source>
        <dbReference type="SAM" id="Phobius"/>
    </source>
</evidence>
<evidence type="ECO:0000256" key="1">
    <source>
        <dbReference type="SAM" id="MobiDB-lite"/>
    </source>
</evidence>
<feature type="transmembrane region" description="Helical" evidence="2">
    <location>
        <begin position="6"/>
        <end position="23"/>
    </location>
</feature>
<sequence length="146" mass="16089">MREITVTHVVVITLTATFVLLGLDRAGELRPNRPAYVPPAAKSATVAAPEHDPDKGKPPPHNDKPEDLPDGKGRDVTFYTCTACHGVALIKAQGLTRELWDSTFDLMLEKHRMPPVPAAERGEILDYLAATFPPRRRGRGDDNPFK</sequence>
<comment type="caution">
    <text evidence="3">The sequence shown here is derived from an EMBL/GenBank/DDBJ whole genome shotgun (WGS) entry which is preliminary data.</text>
</comment>
<name>A0A512N2F1_9HYPH</name>
<evidence type="ECO:0008006" key="5">
    <source>
        <dbReference type="Google" id="ProtNLM"/>
    </source>
</evidence>
<evidence type="ECO:0000313" key="4">
    <source>
        <dbReference type="Proteomes" id="UP000321058"/>
    </source>
</evidence>
<reference evidence="3 4" key="1">
    <citation type="submission" date="2019-07" db="EMBL/GenBank/DDBJ databases">
        <title>Whole genome shotgun sequence of Reyranella soli NBRC 108950.</title>
        <authorList>
            <person name="Hosoyama A."/>
            <person name="Uohara A."/>
            <person name="Ohji S."/>
            <person name="Ichikawa N."/>
        </authorList>
    </citation>
    <scope>NUCLEOTIDE SEQUENCE [LARGE SCALE GENOMIC DNA]</scope>
    <source>
        <strain evidence="3 4">NBRC 108950</strain>
    </source>
</reference>
<dbReference type="Gene3D" id="1.10.760.10">
    <property type="entry name" value="Cytochrome c-like domain"/>
    <property type="match status" value="1"/>
</dbReference>
<dbReference type="OrthoDB" id="9805828at2"/>
<feature type="compositionally biased region" description="Basic and acidic residues" evidence="1">
    <location>
        <begin position="49"/>
        <end position="72"/>
    </location>
</feature>
<proteinExistence type="predicted"/>
<dbReference type="EMBL" id="BKAJ01000004">
    <property type="protein sequence ID" value="GEP53164.1"/>
    <property type="molecule type" value="Genomic_DNA"/>
</dbReference>
<keyword evidence="4" id="KW-1185">Reference proteome</keyword>
<keyword evidence="2" id="KW-1133">Transmembrane helix</keyword>
<dbReference type="SUPFAM" id="SSF46626">
    <property type="entry name" value="Cytochrome c"/>
    <property type="match status" value="1"/>
</dbReference>
<dbReference type="Proteomes" id="UP000321058">
    <property type="component" value="Unassembled WGS sequence"/>
</dbReference>
<feature type="region of interest" description="Disordered" evidence="1">
    <location>
        <begin position="31"/>
        <end position="72"/>
    </location>
</feature>
<keyword evidence="2" id="KW-0472">Membrane</keyword>
<accession>A0A512N2F1</accession>
<evidence type="ECO:0000313" key="3">
    <source>
        <dbReference type="EMBL" id="GEP53164.1"/>
    </source>
</evidence>
<dbReference type="InterPro" id="IPR036909">
    <property type="entry name" value="Cyt_c-like_dom_sf"/>
</dbReference>
<dbReference type="RefSeq" id="WP_147145488.1">
    <property type="nucleotide sequence ID" value="NZ_BKAJ01000004.1"/>
</dbReference>
<keyword evidence="2" id="KW-0812">Transmembrane</keyword>
<dbReference type="GO" id="GO:0009055">
    <property type="term" value="F:electron transfer activity"/>
    <property type="evidence" value="ECO:0007669"/>
    <property type="project" value="InterPro"/>
</dbReference>
<protein>
    <recommendedName>
        <fullName evidence="5">Cytochrome c domain-containing protein</fullName>
    </recommendedName>
</protein>
<organism evidence="3 4">
    <name type="scientific">Reyranella soli</name>
    <dbReference type="NCBI Taxonomy" id="1230389"/>
    <lineage>
        <taxon>Bacteria</taxon>
        <taxon>Pseudomonadati</taxon>
        <taxon>Pseudomonadota</taxon>
        <taxon>Alphaproteobacteria</taxon>
        <taxon>Hyphomicrobiales</taxon>
        <taxon>Reyranellaceae</taxon>
        <taxon>Reyranella</taxon>
    </lineage>
</organism>
<dbReference type="GO" id="GO:0020037">
    <property type="term" value="F:heme binding"/>
    <property type="evidence" value="ECO:0007669"/>
    <property type="project" value="InterPro"/>
</dbReference>
<gene>
    <name evidence="3" type="ORF">RSO01_03300</name>
</gene>
<dbReference type="AlphaFoldDB" id="A0A512N2F1"/>